<dbReference type="eggNOG" id="COG1910">
    <property type="taxonomic scope" value="Bacteria"/>
</dbReference>
<evidence type="ECO:0000256" key="2">
    <source>
        <dbReference type="ARBA" id="ARBA00023015"/>
    </source>
</evidence>
<accession>H6SIV1</accession>
<evidence type="ECO:0000259" key="5">
    <source>
        <dbReference type="Pfam" id="PF03466"/>
    </source>
</evidence>
<protein>
    <submittedName>
        <fullName evidence="6">Transcriptional regulator, LysR family</fullName>
    </submittedName>
</protein>
<dbReference type="KEGG" id="rpm:RSPPHO_00102"/>
<dbReference type="GO" id="GO:0006355">
    <property type="term" value="P:regulation of DNA-templated transcription"/>
    <property type="evidence" value="ECO:0007669"/>
    <property type="project" value="TreeGrafter"/>
</dbReference>
<dbReference type="STRING" id="1150469.RSPPHO_00102"/>
<dbReference type="InterPro" id="IPR005119">
    <property type="entry name" value="LysR_subst-bd"/>
</dbReference>
<dbReference type="Gene3D" id="3.40.190.290">
    <property type="match status" value="1"/>
</dbReference>
<proteinExistence type="inferred from homology"/>
<dbReference type="Proteomes" id="UP000033220">
    <property type="component" value="Chromosome DSM 122"/>
</dbReference>
<evidence type="ECO:0000256" key="1">
    <source>
        <dbReference type="ARBA" id="ARBA00009437"/>
    </source>
</evidence>
<keyword evidence="3" id="KW-0238">DNA-binding</keyword>
<dbReference type="CDD" id="cd05466">
    <property type="entry name" value="PBP2_LTTR_substrate"/>
    <property type="match status" value="1"/>
</dbReference>
<reference evidence="6 7" key="1">
    <citation type="submission" date="2012-02" db="EMBL/GenBank/DDBJ databases">
        <title>Shotgun genome sequence of Phaeospirillum photometricum DSM 122.</title>
        <authorList>
            <person name="Duquesne K."/>
            <person name="Sturgis J."/>
        </authorList>
    </citation>
    <scope>NUCLEOTIDE SEQUENCE [LARGE SCALE GENOMIC DNA]</scope>
    <source>
        <strain evidence="7">DSM122</strain>
    </source>
</reference>
<name>H6SIV1_PARPM</name>
<dbReference type="HOGENOM" id="CLU_2047908_0_0_5"/>
<feature type="domain" description="LysR substrate-binding" evidence="5">
    <location>
        <begin position="2"/>
        <end position="108"/>
    </location>
</feature>
<comment type="similarity">
    <text evidence="1">Belongs to the LysR transcriptional regulatory family.</text>
</comment>
<dbReference type="PATRIC" id="fig|1150469.3.peg.146"/>
<dbReference type="PANTHER" id="PTHR30126:SF94">
    <property type="entry name" value="LYSR FAMILY TRANSCRIPTIONAL REGULATOR"/>
    <property type="match status" value="1"/>
</dbReference>
<dbReference type="PANTHER" id="PTHR30126">
    <property type="entry name" value="HTH-TYPE TRANSCRIPTIONAL REGULATOR"/>
    <property type="match status" value="1"/>
</dbReference>
<evidence type="ECO:0000256" key="3">
    <source>
        <dbReference type="ARBA" id="ARBA00023125"/>
    </source>
</evidence>
<keyword evidence="7" id="KW-1185">Reference proteome</keyword>
<dbReference type="SUPFAM" id="SSF53850">
    <property type="entry name" value="Periplasmic binding protein-like II"/>
    <property type="match status" value="1"/>
</dbReference>
<dbReference type="Pfam" id="PF03466">
    <property type="entry name" value="LysR_substrate"/>
    <property type="match status" value="1"/>
</dbReference>
<dbReference type="OrthoDB" id="9808620at2"/>
<keyword evidence="4" id="KW-0804">Transcription</keyword>
<evidence type="ECO:0000313" key="6">
    <source>
        <dbReference type="EMBL" id="CCG06728.1"/>
    </source>
</evidence>
<keyword evidence="2" id="KW-0805">Transcription regulation</keyword>
<dbReference type="GO" id="GO:0000976">
    <property type="term" value="F:transcription cis-regulatory region binding"/>
    <property type="evidence" value="ECO:0007669"/>
    <property type="project" value="TreeGrafter"/>
</dbReference>
<dbReference type="EMBL" id="HE663493">
    <property type="protein sequence ID" value="CCG06728.1"/>
    <property type="molecule type" value="Genomic_DNA"/>
</dbReference>
<sequence>MALAEIQDQPMVWRTGGSVTRRVFERALAERGITVQVVMEINTREATREAVAAGFGLGVIAENELGGDERLVMLPFGDADLRMTLYAVCLRERRRLPTVRAFMAVAQEDGPEAKGPNPAG</sequence>
<evidence type="ECO:0000313" key="7">
    <source>
        <dbReference type="Proteomes" id="UP000033220"/>
    </source>
</evidence>
<gene>
    <name evidence="6" type="ORF">RSPPHO_00102</name>
</gene>
<dbReference type="AlphaFoldDB" id="H6SIV1"/>
<organism evidence="6 7">
    <name type="scientific">Pararhodospirillum photometricum DSM 122</name>
    <dbReference type="NCBI Taxonomy" id="1150469"/>
    <lineage>
        <taxon>Bacteria</taxon>
        <taxon>Pseudomonadati</taxon>
        <taxon>Pseudomonadota</taxon>
        <taxon>Alphaproteobacteria</taxon>
        <taxon>Rhodospirillales</taxon>
        <taxon>Rhodospirillaceae</taxon>
        <taxon>Pararhodospirillum</taxon>
    </lineage>
</organism>
<evidence type="ECO:0000256" key="4">
    <source>
        <dbReference type="ARBA" id="ARBA00023163"/>
    </source>
</evidence>